<dbReference type="Pfam" id="PF10294">
    <property type="entry name" value="Methyltransf_16"/>
    <property type="match status" value="1"/>
</dbReference>
<reference evidence="1 2" key="1">
    <citation type="submission" date="2014-02" db="EMBL/GenBank/DDBJ databases">
        <title>Transposable element dynamics among asymbiotic and ectomycorrhizal Amanita fungi.</title>
        <authorList>
            <consortium name="DOE Joint Genome Institute"/>
            <person name="Hess J."/>
            <person name="Skrede I."/>
            <person name="Wolfe B."/>
            <person name="LaButti K."/>
            <person name="Ohm R.A."/>
            <person name="Grigoriev I.V."/>
            <person name="Pringle A."/>
        </authorList>
    </citation>
    <scope>NUCLEOTIDE SEQUENCE [LARGE SCALE GENOMIC DNA]</scope>
    <source>
        <strain evidence="1 2">SKay4041</strain>
    </source>
</reference>
<dbReference type="PANTHER" id="PTHR14614">
    <property type="entry name" value="HEPATOCELLULAR CARCINOMA-ASSOCIATED ANTIGEN"/>
    <property type="match status" value="1"/>
</dbReference>
<keyword evidence="2" id="KW-1185">Reference proteome</keyword>
<evidence type="ECO:0000313" key="1">
    <source>
        <dbReference type="EMBL" id="PFH53153.1"/>
    </source>
</evidence>
<dbReference type="EMBL" id="KZ301975">
    <property type="protein sequence ID" value="PFH53153.1"/>
    <property type="molecule type" value="Genomic_DNA"/>
</dbReference>
<dbReference type="OrthoDB" id="413520at2759"/>
<dbReference type="Gene3D" id="3.40.50.150">
    <property type="entry name" value="Vaccinia Virus protein VP39"/>
    <property type="match status" value="1"/>
</dbReference>
<dbReference type="Proteomes" id="UP000242287">
    <property type="component" value="Unassembled WGS sequence"/>
</dbReference>
<dbReference type="AlphaFoldDB" id="A0A2A9NZ09"/>
<dbReference type="InterPro" id="IPR019410">
    <property type="entry name" value="Methyltransf_16"/>
</dbReference>
<dbReference type="STRING" id="703135.A0A2A9NZ09"/>
<dbReference type="InterPro" id="IPR029063">
    <property type="entry name" value="SAM-dependent_MTases_sf"/>
</dbReference>
<dbReference type="GO" id="GO:0032991">
    <property type="term" value="C:protein-containing complex"/>
    <property type="evidence" value="ECO:0007669"/>
    <property type="project" value="TreeGrafter"/>
</dbReference>
<name>A0A2A9NZ09_9AGAR</name>
<dbReference type="PANTHER" id="PTHR14614:SF161">
    <property type="match status" value="1"/>
</dbReference>
<organism evidence="1 2">
    <name type="scientific">Amanita thiersii Skay4041</name>
    <dbReference type="NCBI Taxonomy" id="703135"/>
    <lineage>
        <taxon>Eukaryota</taxon>
        <taxon>Fungi</taxon>
        <taxon>Dikarya</taxon>
        <taxon>Basidiomycota</taxon>
        <taxon>Agaricomycotina</taxon>
        <taxon>Agaricomycetes</taxon>
        <taxon>Agaricomycetidae</taxon>
        <taxon>Agaricales</taxon>
        <taxon>Pluteineae</taxon>
        <taxon>Amanitaceae</taxon>
        <taxon>Amanita</taxon>
    </lineage>
</organism>
<sequence>MLHSNFPEYLDIHPSLPPIELASSLTSVFNQEDAIQQYGIAGRVWEAAYAMWTYLDPPPEMLLDPPFMAHSNSCSLTLIELGSGSGILTPIIASRLHSPHHLIIPTDLPEAILVCPLLHANLFKTIHDSTHPIIIIKPLAWGNKQHALDIASECLCPGNRTITHIICSDLVYFPDLLAPLLRSLIHLTSPPFTLFSGPTYESPHVVISYKIRSLSKESPFWSAFGLWFTFAPVLSRNKSTNGPWYRFGASQSDASIFIFIAHRRPESLHWLVPLDDSDLLNGVGAQGNPTRKNDDTFESLLLMSMDSDLNE</sequence>
<protein>
    <submittedName>
        <fullName evidence="1">Uncharacterized protein</fullName>
    </submittedName>
</protein>
<dbReference type="GO" id="GO:0008757">
    <property type="term" value="F:S-adenosylmethionine-dependent methyltransferase activity"/>
    <property type="evidence" value="ECO:0007669"/>
    <property type="project" value="UniProtKB-ARBA"/>
</dbReference>
<evidence type="ECO:0000313" key="2">
    <source>
        <dbReference type="Proteomes" id="UP000242287"/>
    </source>
</evidence>
<accession>A0A2A9NZ09</accession>
<gene>
    <name evidence="1" type="ORF">AMATHDRAFT_138336</name>
</gene>
<proteinExistence type="predicted"/>
<dbReference type="GO" id="GO:0005829">
    <property type="term" value="C:cytosol"/>
    <property type="evidence" value="ECO:0007669"/>
    <property type="project" value="TreeGrafter"/>
</dbReference>